<evidence type="ECO:0000313" key="4">
    <source>
        <dbReference type="Proteomes" id="UP001324427"/>
    </source>
</evidence>
<feature type="transmembrane region" description="Helical" evidence="2">
    <location>
        <begin position="140"/>
        <end position="162"/>
    </location>
</feature>
<dbReference type="Proteomes" id="UP001324427">
    <property type="component" value="Unassembled WGS sequence"/>
</dbReference>
<feature type="compositionally biased region" description="Low complexity" evidence="1">
    <location>
        <begin position="77"/>
        <end position="128"/>
    </location>
</feature>
<proteinExistence type="predicted"/>
<comment type="caution">
    <text evidence="3">The sequence shown here is derived from an EMBL/GenBank/DDBJ whole genome shotgun (WGS) entry which is preliminary data.</text>
</comment>
<feature type="region of interest" description="Disordered" evidence="1">
    <location>
        <begin position="167"/>
        <end position="220"/>
    </location>
</feature>
<feature type="compositionally biased region" description="Basic and acidic residues" evidence="1">
    <location>
        <begin position="301"/>
        <end position="311"/>
    </location>
</feature>
<feature type="region of interest" description="Disordered" evidence="1">
    <location>
        <begin position="259"/>
        <end position="364"/>
    </location>
</feature>
<evidence type="ECO:0000256" key="2">
    <source>
        <dbReference type="SAM" id="Phobius"/>
    </source>
</evidence>
<reference evidence="3 4" key="1">
    <citation type="submission" date="2021-11" db="EMBL/GenBank/DDBJ databases">
        <title>Black yeast isolated from Biological Soil Crust.</title>
        <authorList>
            <person name="Kurbessoian T."/>
        </authorList>
    </citation>
    <scope>NUCLEOTIDE SEQUENCE [LARGE SCALE GENOMIC DNA]</scope>
    <source>
        <strain evidence="3 4">CCFEE 5522</strain>
    </source>
</reference>
<keyword evidence="2" id="KW-0812">Transmembrane</keyword>
<sequence length="364" mass="37600">MSTTVAADGSAATTNALSILLSALPSNVASSFESEFDSFTHQILGTSSTSDTTTEATTASATRPTAHTAMPSITRPTSHSLPSKTASSTSSTSSISSTSSTLTTVASSSSSSSSASSATPSTSGAALPHSGPGQLKNASIAGIATGVAAGAVAFFLIALYLLRRRSQGKSPFGPRGSQRSSKRGSRRIFPEVAWLYDPAMTPKEQPGSERGSPHHTPNQSTSMLVADQERAGAGAGMSGRNPSAYSLIPAPREGAVEMASAPYSPPMHPARSSSPLLAPGTAISTDDDSSRRSNSASPPGRRGDSRSPERRKGPKGRKSFGNSRTDLTRPMSAIHEEQMMPRPSIDARSGLLQPPYKPSLRHST</sequence>
<evidence type="ECO:0000313" key="3">
    <source>
        <dbReference type="EMBL" id="KAK4541956.1"/>
    </source>
</evidence>
<keyword evidence="2" id="KW-0472">Membrane</keyword>
<organism evidence="3 4">
    <name type="scientific">Oleoguttula mirabilis</name>
    <dbReference type="NCBI Taxonomy" id="1507867"/>
    <lineage>
        <taxon>Eukaryota</taxon>
        <taxon>Fungi</taxon>
        <taxon>Dikarya</taxon>
        <taxon>Ascomycota</taxon>
        <taxon>Pezizomycotina</taxon>
        <taxon>Dothideomycetes</taxon>
        <taxon>Dothideomycetidae</taxon>
        <taxon>Mycosphaerellales</taxon>
        <taxon>Teratosphaeriaceae</taxon>
        <taxon>Oleoguttula</taxon>
    </lineage>
</organism>
<name>A0AAV9JAJ5_9PEZI</name>
<feature type="region of interest" description="Disordered" evidence="1">
    <location>
        <begin position="45"/>
        <end position="131"/>
    </location>
</feature>
<evidence type="ECO:0000256" key="1">
    <source>
        <dbReference type="SAM" id="MobiDB-lite"/>
    </source>
</evidence>
<feature type="compositionally biased region" description="Low complexity" evidence="1">
    <location>
        <begin position="46"/>
        <end position="69"/>
    </location>
</feature>
<keyword evidence="2" id="KW-1133">Transmembrane helix</keyword>
<accession>A0AAV9JAJ5</accession>
<gene>
    <name evidence="3" type="ORF">LTR36_007156</name>
</gene>
<dbReference type="EMBL" id="JAVFHQ010000046">
    <property type="protein sequence ID" value="KAK4541956.1"/>
    <property type="molecule type" value="Genomic_DNA"/>
</dbReference>
<dbReference type="AlphaFoldDB" id="A0AAV9JAJ5"/>
<protein>
    <submittedName>
        <fullName evidence="3">Uncharacterized protein</fullName>
    </submittedName>
</protein>
<keyword evidence="4" id="KW-1185">Reference proteome</keyword>